<sequence length="49" mass="5244">MAHAVPTNGQHPLAHSPARAEKRIFPFQFHGFSATSAAELGAMTPTKVE</sequence>
<evidence type="ECO:0000313" key="2">
    <source>
        <dbReference type="Proteomes" id="UP000636938"/>
    </source>
</evidence>
<dbReference type="RefSeq" id="WP_191770940.1">
    <property type="nucleotide sequence ID" value="NZ_JACSQS010000011.1"/>
</dbReference>
<gene>
    <name evidence="1" type="ORF">H9654_11455</name>
</gene>
<dbReference type="Proteomes" id="UP000636938">
    <property type="component" value="Unassembled WGS sequence"/>
</dbReference>
<dbReference type="AlphaFoldDB" id="A0A8X8K445"/>
<comment type="caution">
    <text evidence="1">The sequence shown here is derived from an EMBL/GenBank/DDBJ whole genome shotgun (WGS) entry which is preliminary data.</text>
</comment>
<proteinExistence type="predicted"/>
<organism evidence="1 2">
    <name type="scientific">Stenotrophomonas lacuserhaii</name>
    <dbReference type="NCBI Taxonomy" id="2760084"/>
    <lineage>
        <taxon>Bacteria</taxon>
        <taxon>Pseudomonadati</taxon>
        <taxon>Pseudomonadota</taxon>
        <taxon>Gammaproteobacteria</taxon>
        <taxon>Lysobacterales</taxon>
        <taxon>Lysobacteraceae</taxon>
        <taxon>Stenotrophomonas</taxon>
    </lineage>
</organism>
<protein>
    <submittedName>
        <fullName evidence="1">Uncharacterized protein</fullName>
    </submittedName>
</protein>
<accession>A0A8X8K445</accession>
<name>A0A8X8K445_9GAMM</name>
<evidence type="ECO:0000313" key="1">
    <source>
        <dbReference type="EMBL" id="MBD7954814.1"/>
    </source>
</evidence>
<keyword evidence="2" id="KW-1185">Reference proteome</keyword>
<dbReference type="EMBL" id="JACSQS010000011">
    <property type="protein sequence ID" value="MBD7954814.1"/>
    <property type="molecule type" value="Genomic_DNA"/>
</dbReference>
<reference evidence="1 2" key="1">
    <citation type="submission" date="2020-08" db="EMBL/GenBank/DDBJ databases">
        <title>A Genomic Blueprint of the Chicken Gut Microbiome.</title>
        <authorList>
            <person name="Gilroy R."/>
            <person name="Ravi A."/>
            <person name="Getino M."/>
            <person name="Pursley I."/>
            <person name="Horton D.L."/>
            <person name="Alikhan N.-F."/>
            <person name="Baker D."/>
            <person name="Gharbi K."/>
            <person name="Hall N."/>
            <person name="Watson M."/>
            <person name="Adriaenssens E.M."/>
            <person name="Foster-Nyarko E."/>
            <person name="Jarju S."/>
            <person name="Secka A."/>
            <person name="Antonio M."/>
            <person name="Oren A."/>
            <person name="Chaudhuri R."/>
            <person name="La Ragione R.M."/>
            <person name="Hildebrand F."/>
            <person name="Pallen M.J."/>
        </authorList>
    </citation>
    <scope>NUCLEOTIDE SEQUENCE [LARGE SCALE GENOMIC DNA]</scope>
    <source>
        <strain evidence="1 2">Sa5BUN4</strain>
    </source>
</reference>